<protein>
    <recommendedName>
        <fullName evidence="1">Domain of unknown function at the cortex 1 domain-containing protein</fullName>
    </recommendedName>
</protein>
<name>A0A4T0J2L0_WALIC</name>
<gene>
    <name evidence="2" type="ORF">E3P86_02454</name>
</gene>
<accession>A0A4T0J2L0</accession>
<sequence>MAIKLKILAGSTIDDCEAVDYQGGKPVDVNNPHFTGQVAVLLKNDEQSHPYFNDESNKGITWSIQLCGVLHDDDVDCDNLVFGNQFSHPIRQHLPWGSAMAVKFIKYLDPTLTEDLQSDTPWAFSPLCSTVERLNVSENSDTSKMKNEQDLIIEEDISCLIHKDETSKPKCGNASARKKWFKSESRRKALNLSKKRVAFDFAKGFINFSTLSLSFPEIGLNIGLLKHWDGQPVRFYLRNRNTGVDYAVIQFIIEDVGQDAPAQTKQLAEEKNIGTDN</sequence>
<organism evidence="2 3">
    <name type="scientific">Wallemia ichthyophaga</name>
    <dbReference type="NCBI Taxonomy" id="245174"/>
    <lineage>
        <taxon>Eukaryota</taxon>
        <taxon>Fungi</taxon>
        <taxon>Dikarya</taxon>
        <taxon>Basidiomycota</taxon>
        <taxon>Wallemiomycotina</taxon>
        <taxon>Wallemiomycetes</taxon>
        <taxon>Wallemiales</taxon>
        <taxon>Wallemiaceae</taxon>
        <taxon>Wallemia</taxon>
    </lineage>
</organism>
<dbReference type="Proteomes" id="UP000310689">
    <property type="component" value="Unassembled WGS sequence"/>
</dbReference>
<dbReference type="InterPro" id="IPR013897">
    <property type="entry name" value="Duc1"/>
</dbReference>
<evidence type="ECO:0000313" key="3">
    <source>
        <dbReference type="Proteomes" id="UP000310689"/>
    </source>
</evidence>
<dbReference type="EMBL" id="SPOI01000125">
    <property type="protein sequence ID" value="TIB36593.1"/>
    <property type="molecule type" value="Genomic_DNA"/>
</dbReference>
<dbReference type="Pfam" id="PF08588">
    <property type="entry name" value="Duc1"/>
    <property type="match status" value="1"/>
</dbReference>
<dbReference type="PANTHER" id="PTHR34826:SF2">
    <property type="entry name" value="UPF0590 PROTEIN C409.17C"/>
    <property type="match status" value="1"/>
</dbReference>
<feature type="domain" description="Domain of unknown function at the cortex 1" evidence="1">
    <location>
        <begin position="4"/>
        <end position="252"/>
    </location>
</feature>
<dbReference type="PANTHER" id="PTHR34826">
    <property type="entry name" value="UPF0590 PROTEIN C409.17C"/>
    <property type="match status" value="1"/>
</dbReference>
<comment type="caution">
    <text evidence="2">The sequence shown here is derived from an EMBL/GenBank/DDBJ whole genome shotgun (WGS) entry which is preliminary data.</text>
</comment>
<evidence type="ECO:0000259" key="1">
    <source>
        <dbReference type="Pfam" id="PF08588"/>
    </source>
</evidence>
<reference evidence="2 3" key="1">
    <citation type="submission" date="2019-03" db="EMBL/GenBank/DDBJ databases">
        <title>Sequencing 23 genomes of Wallemia ichthyophaga.</title>
        <authorList>
            <person name="Gostincar C."/>
        </authorList>
    </citation>
    <scope>NUCLEOTIDE SEQUENCE [LARGE SCALE GENOMIC DNA]</scope>
    <source>
        <strain evidence="2 3">EXF-6200</strain>
    </source>
</reference>
<proteinExistence type="predicted"/>
<evidence type="ECO:0000313" key="2">
    <source>
        <dbReference type="EMBL" id="TIB36593.1"/>
    </source>
</evidence>
<dbReference type="AlphaFoldDB" id="A0A4T0J2L0"/>